<evidence type="ECO:0000313" key="1">
    <source>
        <dbReference type="EMBL" id="MBP0445198.1"/>
    </source>
</evidence>
<dbReference type="RefSeq" id="WP_209379441.1">
    <property type="nucleotide sequence ID" value="NZ_JAGIZB010000008.1"/>
</dbReference>
<dbReference type="Gene3D" id="1.10.10.10">
    <property type="entry name" value="Winged helix-like DNA-binding domain superfamily/Winged helix DNA-binding domain"/>
    <property type="match status" value="1"/>
</dbReference>
<dbReference type="InterPro" id="IPR036390">
    <property type="entry name" value="WH_DNA-bd_sf"/>
</dbReference>
<dbReference type="EMBL" id="JAGIZB010000008">
    <property type="protein sequence ID" value="MBP0445198.1"/>
    <property type="molecule type" value="Genomic_DNA"/>
</dbReference>
<keyword evidence="2" id="KW-1185">Reference proteome</keyword>
<reference evidence="1 2" key="1">
    <citation type="submission" date="2021-03" db="EMBL/GenBank/DDBJ databases">
        <authorList>
            <person name="So Y."/>
        </authorList>
    </citation>
    <scope>NUCLEOTIDE SEQUENCE [LARGE SCALE GENOMIC DNA]</scope>
    <source>
        <strain evidence="1 2">SSH11</strain>
    </source>
</reference>
<evidence type="ECO:0008006" key="3">
    <source>
        <dbReference type="Google" id="ProtNLM"/>
    </source>
</evidence>
<accession>A0ABS4ADW6</accession>
<evidence type="ECO:0000313" key="2">
    <source>
        <dbReference type="Proteomes" id="UP000681594"/>
    </source>
</evidence>
<gene>
    <name evidence="1" type="ORF">J8J14_10440</name>
</gene>
<sequence length="126" mass="14125">MAALHLLALRRQFSALREIFGEDPPHRAREAFWVTLEVIQAEFRGERIALRDLVTLAEGLLSGPTLSRIVSDLERDGFLTTELAASERGRLKLLRPTPRAMELLSSRADDAFSEFAQIVHAAEVKT</sequence>
<dbReference type="Proteomes" id="UP000681594">
    <property type="component" value="Unassembled WGS sequence"/>
</dbReference>
<proteinExistence type="predicted"/>
<comment type="caution">
    <text evidence="1">The sequence shown here is derived from an EMBL/GenBank/DDBJ whole genome shotgun (WGS) entry which is preliminary data.</text>
</comment>
<name>A0ABS4ADW6_9PROT</name>
<protein>
    <recommendedName>
        <fullName evidence="3">MarR family transcriptional regulator</fullName>
    </recommendedName>
</protein>
<dbReference type="InterPro" id="IPR036388">
    <property type="entry name" value="WH-like_DNA-bd_sf"/>
</dbReference>
<organism evidence="1 2">
    <name type="scientific">Pararoseomonas baculiformis</name>
    <dbReference type="NCBI Taxonomy" id="2820812"/>
    <lineage>
        <taxon>Bacteria</taxon>
        <taxon>Pseudomonadati</taxon>
        <taxon>Pseudomonadota</taxon>
        <taxon>Alphaproteobacteria</taxon>
        <taxon>Acetobacterales</taxon>
        <taxon>Acetobacteraceae</taxon>
        <taxon>Pararoseomonas</taxon>
    </lineage>
</organism>
<dbReference type="SUPFAM" id="SSF46785">
    <property type="entry name" value="Winged helix' DNA-binding domain"/>
    <property type="match status" value="1"/>
</dbReference>